<evidence type="ECO:0000256" key="2">
    <source>
        <dbReference type="ARBA" id="ARBA00022448"/>
    </source>
</evidence>
<evidence type="ECO:0000313" key="17">
    <source>
        <dbReference type="Proteomes" id="UP001589858"/>
    </source>
</evidence>
<accession>A0ABV6S6P8</accession>
<keyword evidence="3 11" id="KW-1134">Transmembrane beta strand</keyword>
<dbReference type="Gene3D" id="2.40.170.20">
    <property type="entry name" value="TonB-dependent receptor, beta-barrel domain"/>
    <property type="match status" value="1"/>
</dbReference>
<keyword evidence="5 11" id="KW-0812">Transmembrane</keyword>
<feature type="domain" description="TonB-dependent receptor-like beta-barrel" evidence="14">
    <location>
        <begin position="279"/>
        <end position="817"/>
    </location>
</feature>
<evidence type="ECO:0000256" key="4">
    <source>
        <dbReference type="ARBA" id="ARBA00022496"/>
    </source>
</evidence>
<feature type="domain" description="TonB-dependent receptor plug" evidence="15">
    <location>
        <begin position="39"/>
        <end position="153"/>
    </location>
</feature>
<keyword evidence="10 11" id="KW-0998">Cell outer membrane</keyword>
<dbReference type="EMBL" id="JBHLTM010000035">
    <property type="protein sequence ID" value="MFC0684922.1"/>
    <property type="molecule type" value="Genomic_DNA"/>
</dbReference>
<dbReference type="InterPro" id="IPR000531">
    <property type="entry name" value="Beta-barrel_TonB"/>
</dbReference>
<evidence type="ECO:0000256" key="1">
    <source>
        <dbReference type="ARBA" id="ARBA00004571"/>
    </source>
</evidence>
<dbReference type="RefSeq" id="WP_267219043.1">
    <property type="nucleotide sequence ID" value="NZ_JAPCWC010000003.1"/>
</dbReference>
<comment type="caution">
    <text evidence="16">The sequence shown here is derived from an EMBL/GenBank/DDBJ whole genome shotgun (WGS) entry which is preliminary data.</text>
</comment>
<evidence type="ECO:0000256" key="10">
    <source>
        <dbReference type="ARBA" id="ARBA00023237"/>
    </source>
</evidence>
<evidence type="ECO:0000256" key="12">
    <source>
        <dbReference type="RuleBase" id="RU003357"/>
    </source>
</evidence>
<sequence length="873" mass="93891">MAQDATPLAPEKPQNGRRESPVVNPGDIIVTARRTEERLQDVPISITVFNQEQLTNRNVVSAADLATSTPSLSANTNFGSQNSSFAIRGFVQDLGTAPSVGVYFADVVAPRGASNGLPSGDGAGPGAYFDLQNVQVLKGPQGTLFGRNTTGGAVLLVPQKPTDLFEGYVQGSIGNYDMRRVQAVLNVPLADTFKVRLGVDRMKRDGYLHNTSGVGPKDFNDVDYLSARLSVVAELTPDLENYTIATYSRSDTHGDAQKMIAADPVYSLGRFAAEQLDPDSANYQGSGFYDFAQDLPNARSLLNVWQIINTTTWRASDTLTFKNIVSYGELKNTFNNPIFGTAFMSPAIAAIGLPSYRFGFASSQSLPGHRTADESTFTEEFQVQGRTSDDTLNWQIGGYLESVRPLDVVGSKSPVILSCAGPEAVAASQCYDILGYLAAVTPVFFGGAFDPTEHAGAINTTAGRTSFHDVGLYAQATYKISDQFKVTGGFRYTWDRENNTSVQTTTITGYPLSYPTFQPIPAGPLFTFCTYPDAAVQNPNAVNGCRRDLKQKSSAPTWLIDFDYTPTDDILVYAKYARGYRAGGIAPNVTSAFAIFDPEKVDAFELGAKTSWHGSMPGNFNIASFYNKFSNQQLQLGFNANPCQSTDGDGNCVAATVSPTAAPVNAGKSRIWGIEVEGSISPFEGLMLQVGYTYLNTRLTSVKTFALEPGSPYVLSGTYLVGDPLALTPKNKVTVSGNYTLPLSDSIGKITFGATFTHTDRMLANTGNRFYYGCNGTAGANLPSCRAGAITDPDTAAYIRSLSYLQPTDLLNLNVSWENIAGLPIDAAFFATNVTKEKYYSYISGLATGTGFQTAAVGAPRMYGLSLKYRFGS</sequence>
<evidence type="ECO:0000256" key="13">
    <source>
        <dbReference type="SAM" id="MobiDB-lite"/>
    </source>
</evidence>
<protein>
    <submittedName>
        <fullName evidence="16">TonB-dependent receptor</fullName>
    </submittedName>
</protein>
<evidence type="ECO:0000256" key="8">
    <source>
        <dbReference type="ARBA" id="ARBA00023077"/>
    </source>
</evidence>
<evidence type="ECO:0000256" key="6">
    <source>
        <dbReference type="ARBA" id="ARBA00023004"/>
    </source>
</evidence>
<dbReference type="SUPFAM" id="SSF56935">
    <property type="entry name" value="Porins"/>
    <property type="match status" value="1"/>
</dbReference>
<evidence type="ECO:0000259" key="15">
    <source>
        <dbReference type="Pfam" id="PF07715"/>
    </source>
</evidence>
<keyword evidence="7" id="KW-0406">Ion transport</keyword>
<dbReference type="InterPro" id="IPR039426">
    <property type="entry name" value="TonB-dep_rcpt-like"/>
</dbReference>
<evidence type="ECO:0000256" key="7">
    <source>
        <dbReference type="ARBA" id="ARBA00023065"/>
    </source>
</evidence>
<dbReference type="PANTHER" id="PTHR32552:SF81">
    <property type="entry name" value="TONB-DEPENDENT OUTER MEMBRANE RECEPTOR"/>
    <property type="match status" value="1"/>
</dbReference>
<evidence type="ECO:0000313" key="16">
    <source>
        <dbReference type="EMBL" id="MFC0684922.1"/>
    </source>
</evidence>
<dbReference type="InterPro" id="IPR037066">
    <property type="entry name" value="Plug_dom_sf"/>
</dbReference>
<dbReference type="Pfam" id="PF00593">
    <property type="entry name" value="TonB_dep_Rec_b-barrel"/>
    <property type="match status" value="1"/>
</dbReference>
<keyword evidence="9 11" id="KW-0472">Membrane</keyword>
<organism evidence="16 17">
    <name type="scientific">Novosphingobium clariflavum</name>
    <dbReference type="NCBI Taxonomy" id="2029884"/>
    <lineage>
        <taxon>Bacteria</taxon>
        <taxon>Pseudomonadati</taxon>
        <taxon>Pseudomonadota</taxon>
        <taxon>Alphaproteobacteria</taxon>
        <taxon>Sphingomonadales</taxon>
        <taxon>Sphingomonadaceae</taxon>
        <taxon>Novosphingobium</taxon>
    </lineage>
</organism>
<dbReference type="PROSITE" id="PS52016">
    <property type="entry name" value="TONB_DEPENDENT_REC_3"/>
    <property type="match status" value="1"/>
</dbReference>
<comment type="subcellular location">
    <subcellularLocation>
        <location evidence="1 11">Cell outer membrane</location>
        <topology evidence="1 11">Multi-pass membrane protein</topology>
    </subcellularLocation>
</comment>
<keyword evidence="16" id="KW-0675">Receptor</keyword>
<comment type="similarity">
    <text evidence="11 12">Belongs to the TonB-dependent receptor family.</text>
</comment>
<keyword evidence="8 12" id="KW-0798">TonB box</keyword>
<name>A0ABV6S6P8_9SPHN</name>
<dbReference type="Gene3D" id="2.170.130.10">
    <property type="entry name" value="TonB-dependent receptor, plug domain"/>
    <property type="match status" value="1"/>
</dbReference>
<reference evidence="16 17" key="1">
    <citation type="submission" date="2024-09" db="EMBL/GenBank/DDBJ databases">
        <authorList>
            <person name="Sun Q."/>
            <person name="Mori K."/>
        </authorList>
    </citation>
    <scope>NUCLEOTIDE SEQUENCE [LARGE SCALE GENOMIC DNA]</scope>
    <source>
        <strain evidence="16 17">CICC 11035S</strain>
    </source>
</reference>
<keyword evidence="2 11" id="KW-0813">Transport</keyword>
<keyword evidence="6" id="KW-0408">Iron</keyword>
<keyword evidence="17" id="KW-1185">Reference proteome</keyword>
<gene>
    <name evidence="16" type="ORF">ACFFF8_09975</name>
</gene>
<evidence type="ECO:0000256" key="5">
    <source>
        <dbReference type="ARBA" id="ARBA00022692"/>
    </source>
</evidence>
<dbReference type="PANTHER" id="PTHR32552">
    <property type="entry name" value="FERRICHROME IRON RECEPTOR-RELATED"/>
    <property type="match status" value="1"/>
</dbReference>
<dbReference type="InterPro" id="IPR012910">
    <property type="entry name" value="Plug_dom"/>
</dbReference>
<proteinExistence type="inferred from homology"/>
<dbReference type="Pfam" id="PF07715">
    <property type="entry name" value="Plug"/>
    <property type="match status" value="1"/>
</dbReference>
<dbReference type="InterPro" id="IPR036942">
    <property type="entry name" value="Beta-barrel_TonB_sf"/>
</dbReference>
<dbReference type="Proteomes" id="UP001589858">
    <property type="component" value="Unassembled WGS sequence"/>
</dbReference>
<evidence type="ECO:0000256" key="3">
    <source>
        <dbReference type="ARBA" id="ARBA00022452"/>
    </source>
</evidence>
<evidence type="ECO:0000259" key="14">
    <source>
        <dbReference type="Pfam" id="PF00593"/>
    </source>
</evidence>
<feature type="region of interest" description="Disordered" evidence="13">
    <location>
        <begin position="1"/>
        <end position="23"/>
    </location>
</feature>
<evidence type="ECO:0000256" key="9">
    <source>
        <dbReference type="ARBA" id="ARBA00023136"/>
    </source>
</evidence>
<evidence type="ECO:0000256" key="11">
    <source>
        <dbReference type="PROSITE-ProRule" id="PRU01360"/>
    </source>
</evidence>
<keyword evidence="4" id="KW-0410">Iron transport</keyword>